<evidence type="ECO:0000313" key="2">
    <source>
        <dbReference type="EMBL" id="MBB4483473.1"/>
    </source>
</evidence>
<dbReference type="AlphaFoldDB" id="A0A7W6YCM9"/>
<dbReference type="Proteomes" id="UP000557344">
    <property type="component" value="Unassembled WGS sequence"/>
</dbReference>
<proteinExistence type="predicted"/>
<accession>A0A7W6YCM9</accession>
<dbReference type="EMBL" id="JACIHU010000024">
    <property type="protein sequence ID" value="MBB4483473.1"/>
    <property type="molecule type" value="Genomic_DNA"/>
</dbReference>
<feature type="compositionally biased region" description="Basic and acidic residues" evidence="1">
    <location>
        <begin position="49"/>
        <end position="58"/>
    </location>
</feature>
<feature type="region of interest" description="Disordered" evidence="1">
    <location>
        <begin position="1"/>
        <end position="20"/>
    </location>
</feature>
<comment type="caution">
    <text evidence="2">The sequence shown here is derived from an EMBL/GenBank/DDBJ whole genome shotgun (WGS) entry which is preliminary data.</text>
</comment>
<name>A0A7W6YCM9_RHIET</name>
<organism evidence="2 5">
    <name type="scientific">Rhizobium etli</name>
    <dbReference type="NCBI Taxonomy" id="29449"/>
    <lineage>
        <taxon>Bacteria</taxon>
        <taxon>Pseudomonadati</taxon>
        <taxon>Pseudomonadota</taxon>
        <taxon>Alphaproteobacteria</taxon>
        <taxon>Hyphomicrobiales</taxon>
        <taxon>Rhizobiaceae</taxon>
        <taxon>Rhizobium/Agrobacterium group</taxon>
        <taxon>Rhizobium</taxon>
    </lineage>
</organism>
<feature type="compositionally biased region" description="Basic residues" evidence="1">
    <location>
        <begin position="1"/>
        <end position="19"/>
    </location>
</feature>
<feature type="region of interest" description="Disordered" evidence="1">
    <location>
        <begin position="39"/>
        <end position="58"/>
    </location>
</feature>
<evidence type="ECO:0000256" key="1">
    <source>
        <dbReference type="SAM" id="MobiDB-lite"/>
    </source>
</evidence>
<evidence type="ECO:0000313" key="4">
    <source>
        <dbReference type="Proteomes" id="UP000523431"/>
    </source>
</evidence>
<evidence type="ECO:0000313" key="3">
    <source>
        <dbReference type="EMBL" id="MBB4539307.1"/>
    </source>
</evidence>
<evidence type="ECO:0000313" key="5">
    <source>
        <dbReference type="Proteomes" id="UP000557344"/>
    </source>
</evidence>
<reference evidence="4 5" key="1">
    <citation type="submission" date="2020-08" db="EMBL/GenBank/DDBJ databases">
        <title>Genomic Encyclopedia of Type Strains, Phase IV (KMG-V): Genome sequencing to study the core and pangenomes of soil and plant-associated prokaryotes.</title>
        <authorList>
            <person name="Whitman W."/>
        </authorList>
    </citation>
    <scope>NUCLEOTIDE SEQUENCE [LARGE SCALE GENOMIC DNA]</scope>
    <source>
        <strain evidence="2 5">SEMIA 471</strain>
        <strain evidence="3 4">SEMIA 489</strain>
    </source>
</reference>
<sequence>MNGRDRRRGIGHDHRHQRGSHLGLRLLDLAKLLAPPEQLADMDTGRASNHRDNGVRVKAGSDEPLIVLRVTSADGALRT</sequence>
<gene>
    <name evidence="2" type="ORF">GGE46_006098</name>
    <name evidence="3" type="ORF">GGE57_006100</name>
</gene>
<dbReference type="EMBL" id="JACIID010000024">
    <property type="protein sequence ID" value="MBB4539307.1"/>
    <property type="molecule type" value="Genomic_DNA"/>
</dbReference>
<protein>
    <submittedName>
        <fullName evidence="2">Uncharacterized protein</fullName>
    </submittedName>
</protein>
<dbReference type="Proteomes" id="UP000523431">
    <property type="component" value="Unassembled WGS sequence"/>
</dbReference>